<dbReference type="EMBL" id="CP112998">
    <property type="protein sequence ID" value="WAC11806.1"/>
    <property type="molecule type" value="Genomic_DNA"/>
</dbReference>
<name>A0A9E8SLH2_9BACT</name>
<organism evidence="2 3">
    <name type="scientific">Dyadobacter pollutisoli</name>
    <dbReference type="NCBI Taxonomy" id="2910158"/>
    <lineage>
        <taxon>Bacteria</taxon>
        <taxon>Pseudomonadati</taxon>
        <taxon>Bacteroidota</taxon>
        <taxon>Cytophagia</taxon>
        <taxon>Cytophagales</taxon>
        <taxon>Spirosomataceae</taxon>
        <taxon>Dyadobacter</taxon>
    </lineage>
</organism>
<dbReference type="KEGG" id="dpf:ON006_29245"/>
<evidence type="ECO:0000256" key="1">
    <source>
        <dbReference type="SAM" id="Phobius"/>
    </source>
</evidence>
<protein>
    <recommendedName>
        <fullName evidence="4">DUF1772 domain-containing protein</fullName>
    </recommendedName>
</protein>
<reference evidence="2" key="1">
    <citation type="submission" date="2022-11" db="EMBL/GenBank/DDBJ databases">
        <title>Dyadobacter pollutisoli sp. nov., isolated from plastic dumped soil.</title>
        <authorList>
            <person name="Kim J.M."/>
            <person name="Kim K.R."/>
            <person name="Lee J.K."/>
            <person name="Hao L."/>
            <person name="Jeon C.O."/>
        </authorList>
    </citation>
    <scope>NUCLEOTIDE SEQUENCE</scope>
    <source>
        <strain evidence="2">U1</strain>
    </source>
</reference>
<evidence type="ECO:0000313" key="2">
    <source>
        <dbReference type="EMBL" id="WAC11806.1"/>
    </source>
</evidence>
<feature type="transmembrane region" description="Helical" evidence="1">
    <location>
        <begin position="61"/>
        <end position="77"/>
    </location>
</feature>
<proteinExistence type="predicted"/>
<feature type="transmembrane region" description="Helical" evidence="1">
    <location>
        <begin position="83"/>
        <end position="104"/>
    </location>
</feature>
<dbReference type="AlphaFoldDB" id="A0A9E8SLH2"/>
<keyword evidence="1" id="KW-0472">Membrane</keyword>
<dbReference type="RefSeq" id="WP_244821719.1">
    <property type="nucleotide sequence ID" value="NZ_CP112998.1"/>
</dbReference>
<gene>
    <name evidence="2" type="ORF">ON006_29245</name>
</gene>
<dbReference type="Proteomes" id="UP001164653">
    <property type="component" value="Chromosome"/>
</dbReference>
<feature type="transmembrane region" description="Helical" evidence="1">
    <location>
        <begin position="136"/>
        <end position="156"/>
    </location>
</feature>
<accession>A0A9E8SLH2</accession>
<feature type="transmembrane region" description="Helical" evidence="1">
    <location>
        <begin position="6"/>
        <end position="28"/>
    </location>
</feature>
<evidence type="ECO:0008006" key="4">
    <source>
        <dbReference type="Google" id="ProtNLM"/>
    </source>
</evidence>
<evidence type="ECO:0000313" key="3">
    <source>
        <dbReference type="Proteomes" id="UP001164653"/>
    </source>
</evidence>
<keyword evidence="3" id="KW-1185">Reference proteome</keyword>
<sequence>MKSIDIVPVISIVGVLLYFVIAAQGAFYHFGFGKALYNIPSENFIELRKAVDPVVRGKFKVVYLSALAVMFIWFLLVDKSGGFWSYGPVPIAFLLLVVDLFLIVKFSEPINELINSNLLNTNASFEEARTEWLKFILIRGYLSISGFVVLLLHLVLKVR</sequence>
<keyword evidence="1" id="KW-0812">Transmembrane</keyword>
<keyword evidence="1" id="KW-1133">Transmembrane helix</keyword>